<dbReference type="PANTHER" id="PTHR43861:SF1">
    <property type="entry name" value="TRANS-ACONITATE 2-METHYLTRANSFERASE"/>
    <property type="match status" value="1"/>
</dbReference>
<name>J7SC63_9APHY</name>
<dbReference type="GO" id="GO:0008757">
    <property type="term" value="F:S-adenosylmethionine-dependent methyltransferase activity"/>
    <property type="evidence" value="ECO:0007669"/>
    <property type="project" value="InterPro"/>
</dbReference>
<feature type="domain" description="Methyltransferase type 11" evidence="1">
    <location>
        <begin position="47"/>
        <end position="148"/>
    </location>
</feature>
<dbReference type="InParanoid" id="J7SC63"/>
<dbReference type="SUPFAM" id="SSF53335">
    <property type="entry name" value="S-adenosyl-L-methionine-dependent methyltransferases"/>
    <property type="match status" value="1"/>
</dbReference>
<organism evidence="2 3">
    <name type="scientific">Fibroporia radiculosa</name>
    <dbReference type="NCBI Taxonomy" id="599839"/>
    <lineage>
        <taxon>Eukaryota</taxon>
        <taxon>Fungi</taxon>
        <taxon>Dikarya</taxon>
        <taxon>Basidiomycota</taxon>
        <taxon>Agaricomycotina</taxon>
        <taxon>Agaricomycetes</taxon>
        <taxon>Polyporales</taxon>
        <taxon>Fibroporiaceae</taxon>
        <taxon>Fibroporia</taxon>
    </lineage>
</organism>
<keyword evidence="3" id="KW-1185">Reference proteome</keyword>
<dbReference type="EMBL" id="HE797566">
    <property type="protein sequence ID" value="CCM06916.1"/>
    <property type="molecule type" value="Genomic_DNA"/>
</dbReference>
<accession>J7SC63</accession>
<dbReference type="STRING" id="599839.J7SC63"/>
<dbReference type="RefSeq" id="XP_012176937.1">
    <property type="nucleotide sequence ID" value="XM_012321547.1"/>
</dbReference>
<dbReference type="Proteomes" id="UP000006352">
    <property type="component" value="Unassembled WGS sequence"/>
</dbReference>
<dbReference type="InterPro" id="IPR013216">
    <property type="entry name" value="Methyltransf_11"/>
</dbReference>
<dbReference type="AlphaFoldDB" id="J7SC63"/>
<dbReference type="InterPro" id="IPR029063">
    <property type="entry name" value="SAM-dependent_MTases_sf"/>
</dbReference>
<proteinExistence type="predicted"/>
<reference evidence="2 3" key="1">
    <citation type="journal article" date="2012" name="Appl. Environ. Microbiol.">
        <title>Short-read sequencing for genomic analysis of the brown rot fungus Fibroporia radiculosa.</title>
        <authorList>
            <person name="Tang J.D."/>
            <person name="Perkins A.D."/>
            <person name="Sonstegard T.S."/>
            <person name="Schroeder S.G."/>
            <person name="Burgess S.C."/>
            <person name="Diehl S.V."/>
        </authorList>
    </citation>
    <scope>NUCLEOTIDE SEQUENCE [LARGE SCALE GENOMIC DNA]</scope>
    <source>
        <strain evidence="2 3">TFFH 294</strain>
    </source>
</reference>
<dbReference type="CDD" id="cd02440">
    <property type="entry name" value="AdoMet_MTases"/>
    <property type="match status" value="1"/>
</dbReference>
<sequence length="273" mass="29357">MSATESTTAPDTWSAATYNKTAAFVYSQAYTSAVLALLAAQPGEQILDLGCGSGEVTREIAALVGDTGRVVGTDNSQSMIEQCRANGLAHVFVSDAQDLRFPPGWTAGLCGGYDAVFSNAALHWCKRAPAGVLAGARRVLKPGGRLVVEMGGFMNVVGVRAALHRVLSARGYSPAERDPWYFPSTEDYAALLEAAGFEVQHISLNPRVTPLPGPLTDWLRLFARPYFMEGLSDEEAEAVMAEVQEMCRVDCCDSQGKWCIMYTRLRVAAVLPA</sequence>
<dbReference type="OrthoDB" id="10017101at2759"/>
<gene>
    <name evidence="2" type="ORF">FIBRA_09228</name>
</gene>
<dbReference type="GeneID" id="24101816"/>
<protein>
    <recommendedName>
        <fullName evidence="1">Methyltransferase type 11 domain-containing protein</fullName>
    </recommendedName>
</protein>
<evidence type="ECO:0000313" key="3">
    <source>
        <dbReference type="Proteomes" id="UP000006352"/>
    </source>
</evidence>
<evidence type="ECO:0000313" key="2">
    <source>
        <dbReference type="EMBL" id="CCM06916.1"/>
    </source>
</evidence>
<dbReference type="Gene3D" id="3.40.50.150">
    <property type="entry name" value="Vaccinia Virus protein VP39"/>
    <property type="match status" value="1"/>
</dbReference>
<evidence type="ECO:0000259" key="1">
    <source>
        <dbReference type="Pfam" id="PF08241"/>
    </source>
</evidence>
<dbReference type="PANTHER" id="PTHR43861">
    <property type="entry name" value="TRANS-ACONITATE 2-METHYLTRANSFERASE-RELATED"/>
    <property type="match status" value="1"/>
</dbReference>
<dbReference type="HOGENOM" id="CLU_037990_5_3_1"/>
<dbReference type="Pfam" id="PF08241">
    <property type="entry name" value="Methyltransf_11"/>
    <property type="match status" value="1"/>
</dbReference>